<reference evidence="1 2" key="1">
    <citation type="submission" date="2020-10" db="EMBL/GenBank/DDBJ databases">
        <title>Genome sequencing of Massilia sp. LPB0304.</title>
        <authorList>
            <person name="Kim J."/>
        </authorList>
    </citation>
    <scope>NUCLEOTIDE SEQUENCE [LARGE SCALE GENOMIC DNA]</scope>
    <source>
        <strain evidence="1 2">LPB0304</strain>
    </source>
</reference>
<dbReference type="EMBL" id="CP062941">
    <property type="protein sequence ID" value="QOL50935.1"/>
    <property type="molecule type" value="Genomic_DNA"/>
</dbReference>
<dbReference type="Proteomes" id="UP000593875">
    <property type="component" value="Chromosome"/>
</dbReference>
<dbReference type="RefSeq" id="WP_193687919.1">
    <property type="nucleotide sequence ID" value="NZ_CP062941.1"/>
</dbReference>
<dbReference type="KEGG" id="mlir:LPB04_06520"/>
<organism evidence="1 2">
    <name type="scientific">Massilia litorea</name>
    <dbReference type="NCBI Taxonomy" id="2769491"/>
    <lineage>
        <taxon>Bacteria</taxon>
        <taxon>Pseudomonadati</taxon>
        <taxon>Pseudomonadota</taxon>
        <taxon>Betaproteobacteria</taxon>
        <taxon>Burkholderiales</taxon>
        <taxon>Oxalobacteraceae</taxon>
        <taxon>Telluria group</taxon>
        <taxon>Massilia</taxon>
    </lineage>
</organism>
<dbReference type="InterPro" id="IPR011050">
    <property type="entry name" value="Pectin_lyase_fold/virulence"/>
</dbReference>
<dbReference type="Gene3D" id="2.160.20.10">
    <property type="entry name" value="Single-stranded right-handed beta-helix, Pectin lyase-like"/>
    <property type="match status" value="1"/>
</dbReference>
<keyword evidence="2" id="KW-1185">Reference proteome</keyword>
<evidence type="ECO:0000313" key="1">
    <source>
        <dbReference type="EMBL" id="QOL50935.1"/>
    </source>
</evidence>
<dbReference type="AlphaFoldDB" id="A0A7L9U9U2"/>
<sequence>MKFIKLLAVPLVLAAAGAAAGLYYLQSQGVTPRALAPYLLKRTGGHNPLVEGAGRFASGTLLALDRGQAGPYVPPALLLGAQPESPPAPAGRERLVASVDEVRRAMADAAPGDVITLLPGEYTVRATLYAGRPGTAAAPILVRAARPGTVAINVAVGEGVTVAAPYWRFENLSLRGVCAEDEYCDHAFHVVGAAHHFTARNNTIRDFNAHFKINGERSTFPDHGLIESNTLSNAAPRKTSRPVTPIDLVAASDWTIRANLIQDFVKAWGDRTSYGAFAKGGAARTVFERNVVLCEALLASQPGQRIGLSFGGGGTGKPYCRDARCITEHDGGIMRANLIAGCSDVGVYLNSAAGTQLVDNTVLDTAGVQVRFPTSSATLEGNLVDGPLRSDEGGVLRAGDNLATGIGWLYLGRHPQRQLFADPARLDLEWRGEAPQRDAGASAAGLCGAQRQARRAYGAADDFRACFRRSAPDARHLLAQPLP</sequence>
<protein>
    <submittedName>
        <fullName evidence="1">Right-handed parallel beta-helix repeat-containing protein</fullName>
    </submittedName>
</protein>
<evidence type="ECO:0000313" key="2">
    <source>
        <dbReference type="Proteomes" id="UP000593875"/>
    </source>
</evidence>
<dbReference type="SUPFAM" id="SSF51126">
    <property type="entry name" value="Pectin lyase-like"/>
    <property type="match status" value="1"/>
</dbReference>
<name>A0A7L9U9U2_9BURK</name>
<proteinExistence type="predicted"/>
<dbReference type="InterPro" id="IPR012334">
    <property type="entry name" value="Pectin_lyas_fold"/>
</dbReference>
<accession>A0A7L9U9U2</accession>
<gene>
    <name evidence="1" type="ORF">LPB04_06520</name>
</gene>